<dbReference type="AlphaFoldDB" id="A0A7J8RUH4"/>
<accession>A0A7J8RUH4</accession>
<organism evidence="2 3">
    <name type="scientific">Gossypium davidsonii</name>
    <name type="common">Davidson's cotton</name>
    <name type="synonym">Gossypium klotzschianum subsp. davidsonii</name>
    <dbReference type="NCBI Taxonomy" id="34287"/>
    <lineage>
        <taxon>Eukaryota</taxon>
        <taxon>Viridiplantae</taxon>
        <taxon>Streptophyta</taxon>
        <taxon>Embryophyta</taxon>
        <taxon>Tracheophyta</taxon>
        <taxon>Spermatophyta</taxon>
        <taxon>Magnoliopsida</taxon>
        <taxon>eudicotyledons</taxon>
        <taxon>Gunneridae</taxon>
        <taxon>Pentapetalae</taxon>
        <taxon>rosids</taxon>
        <taxon>malvids</taxon>
        <taxon>Malvales</taxon>
        <taxon>Malvaceae</taxon>
        <taxon>Malvoideae</taxon>
        <taxon>Gossypium</taxon>
    </lineage>
</organism>
<dbReference type="Pfam" id="PF13456">
    <property type="entry name" value="RVT_3"/>
    <property type="match status" value="1"/>
</dbReference>
<evidence type="ECO:0000313" key="2">
    <source>
        <dbReference type="EMBL" id="MBA0617471.1"/>
    </source>
</evidence>
<gene>
    <name evidence="2" type="ORF">Godav_026914</name>
</gene>
<name>A0A7J8RUH4_GOSDV</name>
<sequence length="183" mass="20557">MGIDFFFRASLDLRRIRTLMWTLLLGVNFDAIYYKDLGAAYARVVIRNSYDLLIGVACFWNEFTQSPLIVKAWAALQALCFALDLDFRSVEMERDFLVVISKFQSTSIDRLTISMHIWGIKQSCSPDGKIKLASAMCVLVGGGRSYNHLGGASTRSTDMMDSGKDRARERMVRSVGCSLIAFL</sequence>
<dbReference type="GO" id="GO:0003676">
    <property type="term" value="F:nucleic acid binding"/>
    <property type="evidence" value="ECO:0007669"/>
    <property type="project" value="InterPro"/>
</dbReference>
<feature type="non-terminal residue" evidence="2">
    <location>
        <position position="1"/>
    </location>
</feature>
<dbReference type="InterPro" id="IPR002156">
    <property type="entry name" value="RNaseH_domain"/>
</dbReference>
<dbReference type="Proteomes" id="UP000593561">
    <property type="component" value="Unassembled WGS sequence"/>
</dbReference>
<keyword evidence="3" id="KW-1185">Reference proteome</keyword>
<reference evidence="2 3" key="1">
    <citation type="journal article" date="2019" name="Genome Biol. Evol.">
        <title>Insights into the evolution of the New World diploid cottons (Gossypium, subgenus Houzingenia) based on genome sequencing.</title>
        <authorList>
            <person name="Grover C.E."/>
            <person name="Arick M.A. 2nd"/>
            <person name="Thrash A."/>
            <person name="Conover J.L."/>
            <person name="Sanders W.S."/>
            <person name="Peterson D.G."/>
            <person name="Frelichowski J.E."/>
            <person name="Scheffler J.A."/>
            <person name="Scheffler B.E."/>
            <person name="Wendel J.F."/>
        </authorList>
    </citation>
    <scope>NUCLEOTIDE SEQUENCE [LARGE SCALE GENOMIC DNA]</scope>
    <source>
        <strain evidence="2">27</strain>
        <tissue evidence="2">Leaf</tissue>
    </source>
</reference>
<proteinExistence type="predicted"/>
<dbReference type="GO" id="GO:0004523">
    <property type="term" value="F:RNA-DNA hybrid ribonuclease activity"/>
    <property type="evidence" value="ECO:0007669"/>
    <property type="project" value="InterPro"/>
</dbReference>
<evidence type="ECO:0000313" key="3">
    <source>
        <dbReference type="Proteomes" id="UP000593561"/>
    </source>
</evidence>
<feature type="domain" description="RNase H type-1" evidence="1">
    <location>
        <begin position="28"/>
        <end position="122"/>
    </location>
</feature>
<protein>
    <recommendedName>
        <fullName evidence="1">RNase H type-1 domain-containing protein</fullName>
    </recommendedName>
</protein>
<dbReference type="EMBL" id="JABFAC010000007">
    <property type="protein sequence ID" value="MBA0617471.1"/>
    <property type="molecule type" value="Genomic_DNA"/>
</dbReference>
<comment type="caution">
    <text evidence="2">The sequence shown here is derived from an EMBL/GenBank/DDBJ whole genome shotgun (WGS) entry which is preliminary data.</text>
</comment>
<evidence type="ECO:0000259" key="1">
    <source>
        <dbReference type="Pfam" id="PF13456"/>
    </source>
</evidence>